<reference evidence="6 7" key="1">
    <citation type="submission" date="2018-07" db="EMBL/GenBank/DDBJ databases">
        <title>Venubactetium sediminum gen. nov., sp. nov., isolated from a marine solar saltern.</title>
        <authorList>
            <person name="Wang S."/>
        </authorList>
    </citation>
    <scope>NUCLEOTIDE SEQUENCE [LARGE SCALE GENOMIC DNA]</scope>
    <source>
        <strain evidence="6 7">WD2A32</strain>
    </source>
</reference>
<dbReference type="FunFam" id="3.10.580.10:FF:000002">
    <property type="entry name" value="Magnesium/cobalt efflux protein CorC"/>
    <property type="match status" value="1"/>
</dbReference>
<dbReference type="PROSITE" id="PS51371">
    <property type="entry name" value="CBS"/>
    <property type="match status" value="2"/>
</dbReference>
<dbReference type="SUPFAM" id="SSF54631">
    <property type="entry name" value="CBS-domain pair"/>
    <property type="match status" value="1"/>
</dbReference>
<dbReference type="InterPro" id="IPR005170">
    <property type="entry name" value="Transptr-assoc_dom"/>
</dbReference>
<dbReference type="Pfam" id="PF03471">
    <property type="entry name" value="CorC_HlyC"/>
    <property type="match status" value="1"/>
</dbReference>
<dbReference type="InterPro" id="IPR000644">
    <property type="entry name" value="CBS_dom"/>
</dbReference>
<evidence type="ECO:0000256" key="2">
    <source>
        <dbReference type="ARBA" id="ARBA00022737"/>
    </source>
</evidence>
<dbReference type="InterPro" id="IPR046342">
    <property type="entry name" value="CBS_dom_sf"/>
</dbReference>
<dbReference type="SMART" id="SM00116">
    <property type="entry name" value="CBS"/>
    <property type="match status" value="2"/>
</dbReference>
<dbReference type="SUPFAM" id="SSF56176">
    <property type="entry name" value="FAD-binding/transporter-associated domain-like"/>
    <property type="match status" value="1"/>
</dbReference>
<dbReference type="InterPro" id="IPR016169">
    <property type="entry name" value="FAD-bd_PCMH_sub2"/>
</dbReference>
<dbReference type="Gene3D" id="3.30.465.10">
    <property type="match status" value="1"/>
</dbReference>
<keyword evidence="7" id="KW-1185">Reference proteome</keyword>
<dbReference type="CDD" id="cd04590">
    <property type="entry name" value="CBS_pair_CorC_HlyC_assoc"/>
    <property type="match status" value="1"/>
</dbReference>
<dbReference type="AlphaFoldDB" id="A0A369TG67"/>
<organism evidence="6 7">
    <name type="scientific">Ferruginivarius sediminum</name>
    <dbReference type="NCBI Taxonomy" id="2661937"/>
    <lineage>
        <taxon>Bacteria</taxon>
        <taxon>Pseudomonadati</taxon>
        <taxon>Pseudomonadota</taxon>
        <taxon>Alphaproteobacteria</taxon>
        <taxon>Rhodospirillales</taxon>
        <taxon>Rhodospirillaceae</taxon>
        <taxon>Ferruginivarius</taxon>
    </lineage>
</organism>
<evidence type="ECO:0000256" key="4">
    <source>
        <dbReference type="PROSITE-ProRule" id="PRU00703"/>
    </source>
</evidence>
<feature type="domain" description="CBS" evidence="5">
    <location>
        <begin position="122"/>
        <end position="179"/>
    </location>
</feature>
<evidence type="ECO:0000256" key="1">
    <source>
        <dbReference type="ARBA" id="ARBA00006446"/>
    </source>
</evidence>
<dbReference type="EMBL" id="QPMH01000002">
    <property type="protein sequence ID" value="RDD63584.1"/>
    <property type="molecule type" value="Genomic_DNA"/>
</dbReference>
<dbReference type="SMART" id="SM01091">
    <property type="entry name" value="CorC_HlyC"/>
    <property type="match status" value="1"/>
</dbReference>
<comment type="caution">
    <text evidence="6">The sequence shown here is derived from an EMBL/GenBank/DDBJ whole genome shotgun (WGS) entry which is preliminary data.</text>
</comment>
<dbReference type="GO" id="GO:0005886">
    <property type="term" value="C:plasma membrane"/>
    <property type="evidence" value="ECO:0007669"/>
    <property type="project" value="TreeGrafter"/>
</dbReference>
<sequence length="282" mass="31504">MKSLWKQKDSDSSLRETIEEIIEESEREDQEASPIGTHERVMLANILHLRHLTAYDVMVPRADIRAVHVDSSLDDLIAVMSRGGHSRLPVYRESLDDVVGLVHIKDVLAHAKSKRGFTLTRITREVLFVAPSMPVLDLLLEMRLSRVHMALVVDEFGGIDGLITIEDLVEEIVGEIEDEHDVAESPKIVDRPDGSLVADARLPVEEFEERAGGVLTDEEREEDIDTLGGLVFYLAGRVPGRGELIVHESGISFEVMEADPRRVKRLRIRNLPPAPADSDADD</sequence>
<evidence type="ECO:0000313" key="6">
    <source>
        <dbReference type="EMBL" id="RDD63584.1"/>
    </source>
</evidence>
<dbReference type="Proteomes" id="UP000253941">
    <property type="component" value="Unassembled WGS sequence"/>
</dbReference>
<keyword evidence="2" id="KW-0677">Repeat</keyword>
<dbReference type="Pfam" id="PF00571">
    <property type="entry name" value="CBS"/>
    <property type="match status" value="2"/>
</dbReference>
<name>A0A369TG67_9PROT</name>
<dbReference type="InterPro" id="IPR036318">
    <property type="entry name" value="FAD-bd_PCMH-like_sf"/>
</dbReference>
<feature type="domain" description="CBS" evidence="5">
    <location>
        <begin position="58"/>
        <end position="119"/>
    </location>
</feature>
<evidence type="ECO:0000256" key="3">
    <source>
        <dbReference type="ARBA" id="ARBA00023122"/>
    </source>
</evidence>
<dbReference type="Gene3D" id="3.10.580.10">
    <property type="entry name" value="CBS-domain"/>
    <property type="match status" value="1"/>
</dbReference>
<evidence type="ECO:0000313" key="7">
    <source>
        <dbReference type="Proteomes" id="UP000253941"/>
    </source>
</evidence>
<dbReference type="PANTHER" id="PTHR22777:SF27">
    <property type="entry name" value="MAGNESIUM AND COBALT EFFLUX PROTEIN CORC"/>
    <property type="match status" value="1"/>
</dbReference>
<keyword evidence="3 4" id="KW-0129">CBS domain</keyword>
<dbReference type="GO" id="GO:0050660">
    <property type="term" value="F:flavin adenine dinucleotide binding"/>
    <property type="evidence" value="ECO:0007669"/>
    <property type="project" value="InterPro"/>
</dbReference>
<dbReference type="InterPro" id="IPR044751">
    <property type="entry name" value="Ion_transp-like_CBS"/>
</dbReference>
<protein>
    <submittedName>
        <fullName evidence="6">HlyC/CorC family transporter</fullName>
    </submittedName>
</protein>
<proteinExistence type="inferred from homology"/>
<comment type="similarity">
    <text evidence="1">Belongs to the UPF0053 family. Hemolysin C subfamily.</text>
</comment>
<gene>
    <name evidence="6" type="ORF">DRB17_02545</name>
</gene>
<dbReference type="PANTHER" id="PTHR22777">
    <property type="entry name" value="HEMOLYSIN-RELATED"/>
    <property type="match status" value="1"/>
</dbReference>
<evidence type="ECO:0000259" key="5">
    <source>
        <dbReference type="PROSITE" id="PS51371"/>
    </source>
</evidence>
<accession>A0A369TG67</accession>